<dbReference type="Pfam" id="PF00069">
    <property type="entry name" value="Pkinase"/>
    <property type="match status" value="1"/>
</dbReference>
<dbReference type="PROSITE" id="PS50011">
    <property type="entry name" value="PROTEIN_KINASE_DOM"/>
    <property type="match status" value="1"/>
</dbReference>
<dbReference type="PROSITE" id="PS00107">
    <property type="entry name" value="PROTEIN_KINASE_ATP"/>
    <property type="match status" value="1"/>
</dbReference>
<dbReference type="GO" id="GO:0009967">
    <property type="term" value="P:positive regulation of signal transduction"/>
    <property type="evidence" value="ECO:0007669"/>
    <property type="project" value="UniProtKB-ARBA"/>
</dbReference>
<comment type="subcellular location">
    <subcellularLocation>
        <location evidence="1">Cytoplasm</location>
    </subcellularLocation>
</comment>
<dbReference type="Pfam" id="PF18396">
    <property type="entry name" value="TBK1_ULD"/>
    <property type="match status" value="1"/>
</dbReference>
<dbReference type="PANTHER" id="PTHR22969">
    <property type="entry name" value="IKB KINASE"/>
    <property type="match status" value="1"/>
</dbReference>
<dbReference type="GO" id="GO:0004674">
    <property type="term" value="F:protein serine/threonine kinase activity"/>
    <property type="evidence" value="ECO:0007669"/>
    <property type="project" value="UniProtKB-KW"/>
</dbReference>
<dbReference type="EMBL" id="JW865446">
    <property type="protein sequence ID" value="AFO97963.1"/>
    <property type="molecule type" value="mRNA"/>
</dbReference>
<dbReference type="Gene3D" id="1.20.1270.420">
    <property type="match status" value="1"/>
</dbReference>
<dbReference type="InterPro" id="IPR011009">
    <property type="entry name" value="Kinase-like_dom_sf"/>
</dbReference>
<keyword evidence="4" id="KW-0808">Transferase</keyword>
<dbReference type="SUPFAM" id="SSF56112">
    <property type="entry name" value="Protein kinase-like (PK-like)"/>
    <property type="match status" value="1"/>
</dbReference>
<proteinExistence type="evidence at transcript level"/>
<sequence length="725" mass="81573">MQSSRNYLWLLGDILGQGATASVYKARHKRSGDPFAVKVFNKVSYLRPHDVQMREFEVLRKLSHKNIVKLFAVEEVGGTKQKVLVMEYCAGGSLLNLLEESENAFGLSEPEFLNVLQSIVAGMNQLREQGVIHRDIKPGNIMRVLEEDGRSQYKLTDFGAARELEDDEKFMSLYGTEEYLHPDMYERAVLRKPQSKAYGATVDLWSIGVTLYHTGTGRLPFIPYGGPRRNKEMMYKITTEKPPGAISGVQGSELGAVEWSSELPASCQLSQGLKSLLETVLANILEAAEDRCWGFDRFFSEANDILRRLVVHVVSLPHGTEHSLYLPPHSTVAELLAGMCRQTGLVGGEQELLCEGRRLRLDPDTPVHNLPRTSEAEPLVLVSTEPPGPPTSACHEPEIPTFPPKFDVVGDASLAKAVISAVHQLLKIGQRLTRCHTITQRGVYWLTEILMEECHRAAQEMELICLRLSFLQREVLWLLTTWECLPQTHQELQVAAAHELHRKIELGLDFLGNELLPIKGNQEQLRALRAELVRSSESQPNSNVVAKIQVLLQKISAIYTQFKRNRIKMRLQYNEEQIHKFDKVKMGIYAKKVQALFREDCVQARHRSLLVTGNRLRTLCEIWKRLRGTDEQRVSLSQQADIYQAQLNKMLAAAGAGVPSLSCTGGDTQTVSSSPASVHLADRKCVEMTSRMKQLKQEMETVTLELQQNNIIIQRIGELTKAADV</sequence>
<evidence type="ECO:0000256" key="5">
    <source>
        <dbReference type="ARBA" id="ARBA00022741"/>
    </source>
</evidence>
<dbReference type="InterPro" id="IPR041309">
    <property type="entry name" value="TBK1_CC1"/>
</dbReference>
<reference evidence="11" key="1">
    <citation type="journal article" date="2014" name="Nature">
        <title>Elephant shark genome provides unique insights into gnathostome evolution.</title>
        <authorList>
            <consortium name="International Elephant Shark Genome Sequencing Consortium"/>
            <person name="Venkatesh B."/>
            <person name="Lee A.P."/>
            <person name="Ravi V."/>
            <person name="Maurya A.K."/>
            <person name="Lian M.M."/>
            <person name="Swann J.B."/>
            <person name="Ohta Y."/>
            <person name="Flajnik M.F."/>
            <person name="Sutoh Y."/>
            <person name="Kasahara M."/>
            <person name="Hoon S."/>
            <person name="Gangu V."/>
            <person name="Roy S.W."/>
            <person name="Irimia M."/>
            <person name="Korzh V."/>
            <person name="Kondrychyn I."/>
            <person name="Lim Z.W."/>
            <person name="Tay B.H."/>
            <person name="Tohari S."/>
            <person name="Kong K.W."/>
            <person name="Ho S."/>
            <person name="Lorente-Galdos B."/>
            <person name="Quilez J."/>
            <person name="Marques-Bonet T."/>
            <person name="Raney B.J."/>
            <person name="Ingham P.W."/>
            <person name="Tay A."/>
            <person name="Hillier L.W."/>
            <person name="Minx P."/>
            <person name="Boehm T."/>
            <person name="Wilson R.K."/>
            <person name="Brenner S."/>
            <person name="Warren W.C."/>
        </authorList>
    </citation>
    <scope>NUCLEOTIDE SEQUENCE</scope>
    <source>
        <tissue evidence="11">Gills</tissue>
    </source>
</reference>
<dbReference type="Pfam" id="PF18394">
    <property type="entry name" value="TBK1_CCD1"/>
    <property type="match status" value="1"/>
</dbReference>
<keyword evidence="7 8" id="KW-0067">ATP-binding</keyword>
<feature type="domain" description="Protein kinase" evidence="10">
    <location>
        <begin position="9"/>
        <end position="332"/>
    </location>
</feature>
<dbReference type="GO" id="GO:0045089">
    <property type="term" value="P:positive regulation of innate immune response"/>
    <property type="evidence" value="ECO:0007669"/>
    <property type="project" value="UniProtKB-ARBA"/>
</dbReference>
<dbReference type="SMART" id="SM00220">
    <property type="entry name" value="S_TKc"/>
    <property type="match status" value="1"/>
</dbReference>
<evidence type="ECO:0000256" key="2">
    <source>
        <dbReference type="ARBA" id="ARBA00022490"/>
    </source>
</evidence>
<dbReference type="Gene3D" id="1.10.510.10">
    <property type="entry name" value="Transferase(Phosphotransferase) domain 1"/>
    <property type="match status" value="1"/>
</dbReference>
<dbReference type="AlphaFoldDB" id="V9KHY5"/>
<dbReference type="InterPro" id="IPR017441">
    <property type="entry name" value="Protein_kinase_ATP_BS"/>
</dbReference>
<dbReference type="FunFam" id="1.10.510.10:FF:000100">
    <property type="entry name" value="inhibitor of nuclear factor kappa-B kinase subunit epsilon"/>
    <property type="match status" value="1"/>
</dbReference>
<dbReference type="Gene3D" id="3.10.20.90">
    <property type="entry name" value="Phosphatidylinositol 3-kinase Catalytic Subunit, Chain A, domain 1"/>
    <property type="match status" value="1"/>
</dbReference>
<evidence type="ECO:0000256" key="3">
    <source>
        <dbReference type="ARBA" id="ARBA00022527"/>
    </source>
</evidence>
<keyword evidence="2" id="KW-0963">Cytoplasm</keyword>
<dbReference type="GO" id="GO:0006950">
    <property type="term" value="P:response to stress"/>
    <property type="evidence" value="ECO:0007669"/>
    <property type="project" value="UniProtKB-ARBA"/>
</dbReference>
<evidence type="ECO:0000256" key="6">
    <source>
        <dbReference type="ARBA" id="ARBA00022777"/>
    </source>
</evidence>
<feature type="binding site" evidence="8">
    <location>
        <position position="38"/>
    </location>
    <ligand>
        <name>ATP</name>
        <dbReference type="ChEBI" id="CHEBI:30616"/>
    </ligand>
</feature>
<dbReference type="Gene3D" id="3.30.200.20">
    <property type="entry name" value="Phosphorylase Kinase, domain 1"/>
    <property type="match status" value="1"/>
</dbReference>
<evidence type="ECO:0000256" key="9">
    <source>
        <dbReference type="SAM" id="Coils"/>
    </source>
</evidence>
<dbReference type="PANTHER" id="PTHR22969:SF10">
    <property type="entry name" value="INHIBITOR OF NUCLEAR FACTOR KAPPA-B KINASE SUBUNIT EPSILON"/>
    <property type="match status" value="1"/>
</dbReference>
<evidence type="ECO:0000256" key="1">
    <source>
        <dbReference type="ARBA" id="ARBA00004496"/>
    </source>
</evidence>
<name>V9KHY5_CALMI</name>
<keyword evidence="3" id="KW-0723">Serine/threonine-protein kinase</keyword>
<organism evidence="11">
    <name type="scientific">Callorhinchus milii</name>
    <name type="common">Ghost shark</name>
    <dbReference type="NCBI Taxonomy" id="7868"/>
    <lineage>
        <taxon>Eukaryota</taxon>
        <taxon>Metazoa</taxon>
        <taxon>Chordata</taxon>
        <taxon>Craniata</taxon>
        <taxon>Vertebrata</taxon>
        <taxon>Chondrichthyes</taxon>
        <taxon>Holocephali</taxon>
        <taxon>Chimaeriformes</taxon>
        <taxon>Callorhinchidae</taxon>
        <taxon>Callorhinchus</taxon>
    </lineage>
</organism>
<dbReference type="CDD" id="cd21933">
    <property type="entry name" value="TBK1_IKKE-like_C"/>
    <property type="match status" value="1"/>
</dbReference>
<dbReference type="InterPro" id="IPR000719">
    <property type="entry name" value="Prot_kinase_dom"/>
</dbReference>
<dbReference type="GO" id="GO:0005737">
    <property type="term" value="C:cytoplasm"/>
    <property type="evidence" value="ECO:0007669"/>
    <property type="project" value="UniProtKB-SubCell"/>
</dbReference>
<dbReference type="GO" id="GO:0005524">
    <property type="term" value="F:ATP binding"/>
    <property type="evidence" value="ECO:0007669"/>
    <property type="project" value="UniProtKB-UniRule"/>
</dbReference>
<evidence type="ECO:0000256" key="7">
    <source>
        <dbReference type="ARBA" id="ARBA00022840"/>
    </source>
</evidence>
<feature type="coiled-coil region" evidence="9">
    <location>
        <begin position="678"/>
        <end position="712"/>
    </location>
</feature>
<dbReference type="InterPro" id="IPR051180">
    <property type="entry name" value="IKK"/>
</dbReference>
<dbReference type="InterPro" id="IPR041087">
    <property type="entry name" value="TBK1_ULD"/>
</dbReference>
<evidence type="ECO:0000259" key="10">
    <source>
        <dbReference type="PROSITE" id="PS50011"/>
    </source>
</evidence>
<dbReference type="GO" id="GO:0010628">
    <property type="term" value="P:positive regulation of gene expression"/>
    <property type="evidence" value="ECO:0007669"/>
    <property type="project" value="UniProtKB-ARBA"/>
</dbReference>
<accession>V9KHY5</accession>
<evidence type="ECO:0000256" key="4">
    <source>
        <dbReference type="ARBA" id="ARBA00022679"/>
    </source>
</evidence>
<keyword evidence="9" id="KW-0175">Coiled coil</keyword>
<evidence type="ECO:0000313" key="11">
    <source>
        <dbReference type="EMBL" id="AFO97963.1"/>
    </source>
</evidence>
<dbReference type="FunFam" id="3.30.200.20:FF:000106">
    <property type="entry name" value="serine/threonine-protein kinase TBK1 isoform X1"/>
    <property type="match status" value="1"/>
</dbReference>
<evidence type="ECO:0000256" key="8">
    <source>
        <dbReference type="PROSITE-ProRule" id="PRU10141"/>
    </source>
</evidence>
<protein>
    <submittedName>
        <fullName evidence="11">Inhibitor of nuclear factor kappa-B kinase subunit epsilon-like protein</fullName>
    </submittedName>
</protein>
<keyword evidence="5 8" id="KW-0547">Nucleotide-binding</keyword>
<keyword evidence="6 11" id="KW-0418">Kinase</keyword>